<sequence>MRTRRLGSVTEFDGLPVLRSPVAIAAFEGWNDAADASTAAVEHLEQMWDARPVAEMDPEEFYDFQVNRPIVAMADGETRRIEWPTTRFSVATPPGADRDVVLIRGIEPSMRWRTFCDSLLEICHSLEVTQIVLLGALLADVPYTRPLPVTGSASDRATIEKYNLTPNRYEGPTGIVGILQDACTRADLQAVSFWVHVPHYANNPPCPKATLSLLHRVEDVLDLPVPVADLGEESTEWEERLRAAAEQDAELAEYVRELEERSGDAGLKPLSGDEIAQEFEKYLRRRGGQAGPSATGPTW</sequence>
<evidence type="ECO:0000313" key="2">
    <source>
        <dbReference type="EMBL" id="GIG74991.1"/>
    </source>
</evidence>
<dbReference type="AlphaFoldDB" id="A0A8J3LWS1"/>
<dbReference type="SUPFAM" id="SSF159659">
    <property type="entry name" value="Cgl1923-like"/>
    <property type="match status" value="1"/>
</dbReference>
<proteinExistence type="predicted"/>
<dbReference type="InterPro" id="IPR019151">
    <property type="entry name" value="Proteasome_assmbl_chaperone_2"/>
</dbReference>
<dbReference type="InterPro" id="IPR038389">
    <property type="entry name" value="PSMG2_sf"/>
</dbReference>
<evidence type="ECO:0008006" key="4">
    <source>
        <dbReference type="Google" id="ProtNLM"/>
    </source>
</evidence>
<keyword evidence="1" id="KW-0175">Coiled coil</keyword>
<keyword evidence="3" id="KW-1185">Reference proteome</keyword>
<dbReference type="Pfam" id="PF09754">
    <property type="entry name" value="PAC2"/>
    <property type="match status" value="1"/>
</dbReference>
<name>A0A8J3LWS1_9ACTN</name>
<dbReference type="Proteomes" id="UP000653674">
    <property type="component" value="Unassembled WGS sequence"/>
</dbReference>
<evidence type="ECO:0000313" key="3">
    <source>
        <dbReference type="Proteomes" id="UP000653674"/>
    </source>
</evidence>
<evidence type="ECO:0000256" key="1">
    <source>
        <dbReference type="SAM" id="Coils"/>
    </source>
</evidence>
<dbReference type="InterPro" id="IPR008492">
    <property type="entry name" value="Rv2714-like"/>
</dbReference>
<organism evidence="2 3">
    <name type="scientific">Planosporangium flavigriseum</name>
    <dbReference type="NCBI Taxonomy" id="373681"/>
    <lineage>
        <taxon>Bacteria</taxon>
        <taxon>Bacillati</taxon>
        <taxon>Actinomycetota</taxon>
        <taxon>Actinomycetes</taxon>
        <taxon>Micromonosporales</taxon>
        <taxon>Micromonosporaceae</taxon>
        <taxon>Planosporangium</taxon>
    </lineage>
</organism>
<accession>A0A8J3LWS1</accession>
<dbReference type="EMBL" id="BONU01000025">
    <property type="protein sequence ID" value="GIG74991.1"/>
    <property type="molecule type" value="Genomic_DNA"/>
</dbReference>
<protein>
    <recommendedName>
        <fullName evidence="4">PAC2 family protein</fullName>
    </recommendedName>
</protein>
<dbReference type="PIRSF" id="PIRSF028754">
    <property type="entry name" value="UCP028754"/>
    <property type="match status" value="1"/>
</dbReference>
<reference evidence="2" key="1">
    <citation type="submission" date="2021-01" db="EMBL/GenBank/DDBJ databases">
        <title>Whole genome shotgun sequence of Planosporangium flavigriseum NBRC 105377.</title>
        <authorList>
            <person name="Komaki H."/>
            <person name="Tamura T."/>
        </authorList>
    </citation>
    <scope>NUCLEOTIDE SEQUENCE</scope>
    <source>
        <strain evidence="2">NBRC 105377</strain>
    </source>
</reference>
<dbReference type="Gene3D" id="3.40.50.10900">
    <property type="entry name" value="PAC-like subunit"/>
    <property type="match status" value="1"/>
</dbReference>
<gene>
    <name evidence="2" type="ORF">Pfl04_33950</name>
</gene>
<comment type="caution">
    <text evidence="2">The sequence shown here is derived from an EMBL/GenBank/DDBJ whole genome shotgun (WGS) entry which is preliminary data.</text>
</comment>
<feature type="coiled-coil region" evidence="1">
    <location>
        <begin position="227"/>
        <end position="261"/>
    </location>
</feature>